<dbReference type="InterPro" id="IPR005122">
    <property type="entry name" value="Uracil-DNA_glycosylase-like"/>
</dbReference>
<evidence type="ECO:0000313" key="5">
    <source>
        <dbReference type="EMBL" id="GAA2034076.1"/>
    </source>
</evidence>
<evidence type="ECO:0000259" key="4">
    <source>
        <dbReference type="SMART" id="SM00986"/>
    </source>
</evidence>
<dbReference type="SUPFAM" id="SSF52141">
    <property type="entry name" value="Uracil-DNA glycosylase-like"/>
    <property type="match status" value="1"/>
</dbReference>
<dbReference type="InterPro" id="IPR015637">
    <property type="entry name" value="MUG/TDG"/>
</dbReference>
<evidence type="ECO:0000313" key="6">
    <source>
        <dbReference type="Proteomes" id="UP001501461"/>
    </source>
</evidence>
<dbReference type="Gene3D" id="3.40.470.10">
    <property type="entry name" value="Uracil-DNA glycosylase-like domain"/>
    <property type="match status" value="1"/>
</dbReference>
<dbReference type="Pfam" id="PF03167">
    <property type="entry name" value="UDG"/>
    <property type="match status" value="1"/>
</dbReference>
<dbReference type="EMBL" id="BAAAMN010000020">
    <property type="protein sequence ID" value="GAA2034076.1"/>
    <property type="molecule type" value="Genomic_DNA"/>
</dbReference>
<evidence type="ECO:0000256" key="2">
    <source>
        <dbReference type="ARBA" id="ARBA00022801"/>
    </source>
</evidence>
<dbReference type="PANTHER" id="PTHR12159:SF9">
    <property type="entry name" value="G_T MISMATCH-SPECIFIC THYMINE DNA GLYCOSYLASE"/>
    <property type="match status" value="1"/>
</dbReference>
<gene>
    <name evidence="5" type="ORF">GCM10009720_13320</name>
</gene>
<organism evidence="5 6">
    <name type="scientific">Yaniella flava</name>
    <dbReference type="NCBI Taxonomy" id="287930"/>
    <lineage>
        <taxon>Bacteria</taxon>
        <taxon>Bacillati</taxon>
        <taxon>Actinomycetota</taxon>
        <taxon>Actinomycetes</taxon>
        <taxon>Micrococcales</taxon>
        <taxon>Micrococcaceae</taxon>
        <taxon>Yaniella</taxon>
    </lineage>
</organism>
<keyword evidence="2" id="KW-0378">Hydrolase</keyword>
<name>A0ABP5FUG7_9MICC</name>
<keyword evidence="3" id="KW-0234">DNA repair</keyword>
<dbReference type="SMART" id="SM00986">
    <property type="entry name" value="UDG"/>
    <property type="match status" value="1"/>
</dbReference>
<evidence type="ECO:0000256" key="3">
    <source>
        <dbReference type="ARBA" id="ARBA00023204"/>
    </source>
</evidence>
<reference evidence="6" key="1">
    <citation type="journal article" date="2019" name="Int. J. Syst. Evol. Microbiol.">
        <title>The Global Catalogue of Microorganisms (GCM) 10K type strain sequencing project: providing services to taxonomists for standard genome sequencing and annotation.</title>
        <authorList>
            <consortium name="The Broad Institute Genomics Platform"/>
            <consortium name="The Broad Institute Genome Sequencing Center for Infectious Disease"/>
            <person name="Wu L."/>
            <person name="Ma J."/>
        </authorList>
    </citation>
    <scope>NUCLEOTIDE SEQUENCE [LARGE SCALE GENOMIC DNA]</scope>
    <source>
        <strain evidence="6">JCM 13595</strain>
    </source>
</reference>
<keyword evidence="1" id="KW-0227">DNA damage</keyword>
<proteinExistence type="predicted"/>
<dbReference type="InterPro" id="IPR036895">
    <property type="entry name" value="Uracil-DNA_glycosylase-like_sf"/>
</dbReference>
<feature type="domain" description="Uracil-DNA glycosylase-like" evidence="4">
    <location>
        <begin position="6"/>
        <end position="178"/>
    </location>
</feature>
<protein>
    <recommendedName>
        <fullName evidence="4">Uracil-DNA glycosylase-like domain-containing protein</fullName>
    </recommendedName>
</protein>
<comment type="caution">
    <text evidence="5">The sequence shown here is derived from an EMBL/GenBank/DDBJ whole genome shotgun (WGS) entry which is preliminary data.</text>
</comment>
<dbReference type="Proteomes" id="UP001501461">
    <property type="component" value="Unassembled WGS sequence"/>
</dbReference>
<dbReference type="CDD" id="cd10028">
    <property type="entry name" value="UDG-F2_TDG_MUG"/>
    <property type="match status" value="1"/>
</dbReference>
<dbReference type="SMART" id="SM00987">
    <property type="entry name" value="UreE_C"/>
    <property type="match status" value="1"/>
</dbReference>
<evidence type="ECO:0000256" key="1">
    <source>
        <dbReference type="ARBA" id="ARBA00022763"/>
    </source>
</evidence>
<dbReference type="PANTHER" id="PTHR12159">
    <property type="entry name" value="G/T AND G/U MISMATCH-SPECIFIC DNA GLYCOSYLASE"/>
    <property type="match status" value="1"/>
</dbReference>
<accession>A0ABP5FUG7</accession>
<keyword evidence="6" id="KW-1185">Reference proteome</keyword>
<sequence>MPFPTDEQCADTLRILIVGINPSPWTAAVNAPFARPGNRFWRSLATAGITPHTVDASRGLSNDDERMLAELGLGITNLVTKPTARADELTADELRAGGSHLVERVAVLQPRVVAILGITAFRTAFSMPHASLGPQSTETFAGWPPNTQLWAMPNPSGLNAHESIQTLAEKWTAVWDASSTP</sequence>